<dbReference type="Pfam" id="PF13886">
    <property type="entry name" value="TM7S3_TM198"/>
    <property type="match status" value="1"/>
</dbReference>
<feature type="transmembrane region" description="Helical" evidence="6">
    <location>
        <begin position="283"/>
        <end position="303"/>
    </location>
</feature>
<feature type="transmembrane region" description="Helical" evidence="6">
    <location>
        <begin position="364"/>
        <end position="382"/>
    </location>
</feature>
<proteinExistence type="predicted"/>
<evidence type="ECO:0000256" key="1">
    <source>
        <dbReference type="ARBA" id="ARBA00004141"/>
    </source>
</evidence>
<evidence type="ECO:0000256" key="3">
    <source>
        <dbReference type="ARBA" id="ARBA00022989"/>
    </source>
</evidence>
<feature type="transmembrane region" description="Helical" evidence="6">
    <location>
        <begin position="394"/>
        <end position="413"/>
    </location>
</feature>
<evidence type="ECO:0000256" key="4">
    <source>
        <dbReference type="ARBA" id="ARBA00023136"/>
    </source>
</evidence>
<comment type="subcellular location">
    <subcellularLocation>
        <location evidence="1">Membrane</location>
        <topology evidence="1">Multi-pass membrane protein</topology>
    </subcellularLocation>
</comment>
<sequence length="564" mass="60646">MFTMPWFQLFLCAVLHAPVLSQTDATYQLTPGIPETVPIPTTGVVNFEATDVSATSRFLVMQVHAQHASLILRDTSSASGDSITGNSMGMVRKVNGSADGARWSVAVSAGAAENVTTMVTLQEYGANAPVPGGCNQVFALEVDPNIRLTTADHRSQVWFQWASEGGRPASCEDAALTSRLNYDVYVKYVSSNDDSVEGLLGVVQDMMTADKIQSQAQKILSVKNDGTQKSLTTVTSQRAQGAVYGVVVTDDKRGLTAAYVPAITYGCNYTAGECSLEYGATEWVMIVASGVVGLFLLILGHAFLKTELALFGFISTTLVSFILLTMAGTVADGACLAIAAAIGLVGAGLWLFVWWMFSFPSVSVLLPGLCAGFLVSGVLFFTPFANISWWASDVNYGLVFACIALFFAVLLLFSPRTLNIVSCSLVGGYCVVMVAGILLRSSLRMIVLNVVHHASVAGYATVLVITPFQAQDIILGCAWALLLVLGICWQFYRSKGEPHFPNQRQQRSHPVGNRPHVRDGTIPPLPVVDERSPLLGNQTPPPLYQEAVRNNGQRQRPSEMNPPM</sequence>
<dbReference type="AlphaFoldDB" id="A0AAN9B6Y1"/>
<dbReference type="InterPro" id="IPR042502">
    <property type="entry name" value="TM7SF3"/>
</dbReference>
<keyword evidence="3 6" id="KW-1133">Transmembrane helix</keyword>
<evidence type="ECO:0000259" key="8">
    <source>
        <dbReference type="Pfam" id="PF13886"/>
    </source>
</evidence>
<dbReference type="PANTHER" id="PTHR15937:SF3">
    <property type="entry name" value="TRANSMEMBRANE 7 SUPERFAMILY MEMBER 3"/>
    <property type="match status" value="1"/>
</dbReference>
<feature type="transmembrane region" description="Helical" evidence="6">
    <location>
        <begin position="310"/>
        <end position="330"/>
    </location>
</feature>
<feature type="transmembrane region" description="Helical" evidence="6">
    <location>
        <begin position="420"/>
        <end position="439"/>
    </location>
</feature>
<accession>A0AAN9B6Y1</accession>
<evidence type="ECO:0000256" key="2">
    <source>
        <dbReference type="ARBA" id="ARBA00022692"/>
    </source>
</evidence>
<keyword evidence="4 6" id="KW-0472">Membrane</keyword>
<feature type="chain" id="PRO_5042878103" description="TM7S3/TM198-like domain-containing protein" evidence="7">
    <location>
        <begin position="22"/>
        <end position="564"/>
    </location>
</feature>
<dbReference type="Pfam" id="PF25992">
    <property type="entry name" value="Ig_TM7SF3_N"/>
    <property type="match status" value="1"/>
</dbReference>
<dbReference type="Proteomes" id="UP001374579">
    <property type="component" value="Unassembled WGS sequence"/>
</dbReference>
<organism evidence="9 10">
    <name type="scientific">Littorina saxatilis</name>
    <dbReference type="NCBI Taxonomy" id="31220"/>
    <lineage>
        <taxon>Eukaryota</taxon>
        <taxon>Metazoa</taxon>
        <taxon>Spiralia</taxon>
        <taxon>Lophotrochozoa</taxon>
        <taxon>Mollusca</taxon>
        <taxon>Gastropoda</taxon>
        <taxon>Caenogastropoda</taxon>
        <taxon>Littorinimorpha</taxon>
        <taxon>Littorinoidea</taxon>
        <taxon>Littorinidae</taxon>
        <taxon>Littorina</taxon>
    </lineage>
</organism>
<evidence type="ECO:0000313" key="10">
    <source>
        <dbReference type="Proteomes" id="UP001374579"/>
    </source>
</evidence>
<comment type="caution">
    <text evidence="9">The sequence shown here is derived from an EMBL/GenBank/DDBJ whole genome shotgun (WGS) entry which is preliminary data.</text>
</comment>
<dbReference type="GO" id="GO:0005886">
    <property type="term" value="C:plasma membrane"/>
    <property type="evidence" value="ECO:0007669"/>
    <property type="project" value="TreeGrafter"/>
</dbReference>
<dbReference type="InterPro" id="IPR025256">
    <property type="entry name" value="TM7S3/TM198-like_dom"/>
</dbReference>
<reference evidence="9 10" key="1">
    <citation type="submission" date="2024-02" db="EMBL/GenBank/DDBJ databases">
        <title>Chromosome-scale genome assembly of the rough periwinkle Littorina saxatilis.</title>
        <authorList>
            <person name="De Jode A."/>
            <person name="Faria R."/>
            <person name="Formenti G."/>
            <person name="Sims Y."/>
            <person name="Smith T.P."/>
            <person name="Tracey A."/>
            <person name="Wood J.M.D."/>
            <person name="Zagrodzka Z.B."/>
            <person name="Johannesson K."/>
            <person name="Butlin R.K."/>
            <person name="Leder E.H."/>
        </authorList>
    </citation>
    <scope>NUCLEOTIDE SEQUENCE [LARGE SCALE GENOMIC DNA]</scope>
    <source>
        <strain evidence="9">Snail1</strain>
        <tissue evidence="9">Muscle</tissue>
    </source>
</reference>
<dbReference type="PANTHER" id="PTHR15937">
    <property type="entry name" value="TRANSMEMBRANE 7 SUPERFAMILY MEMBER 3"/>
    <property type="match status" value="1"/>
</dbReference>
<feature type="transmembrane region" description="Helical" evidence="6">
    <location>
        <begin position="445"/>
        <end position="466"/>
    </location>
</feature>
<name>A0AAN9B6Y1_9CAEN</name>
<evidence type="ECO:0000313" key="9">
    <source>
        <dbReference type="EMBL" id="KAK7099039.1"/>
    </source>
</evidence>
<dbReference type="EMBL" id="JBAMIC010000012">
    <property type="protein sequence ID" value="KAK7099039.1"/>
    <property type="molecule type" value="Genomic_DNA"/>
</dbReference>
<evidence type="ECO:0000256" key="7">
    <source>
        <dbReference type="SAM" id="SignalP"/>
    </source>
</evidence>
<evidence type="ECO:0000256" key="5">
    <source>
        <dbReference type="SAM" id="MobiDB-lite"/>
    </source>
</evidence>
<feature type="region of interest" description="Disordered" evidence="5">
    <location>
        <begin position="499"/>
        <end position="564"/>
    </location>
</feature>
<feature type="transmembrane region" description="Helical" evidence="6">
    <location>
        <begin position="336"/>
        <end position="357"/>
    </location>
</feature>
<dbReference type="GO" id="GO:0043069">
    <property type="term" value="P:negative regulation of programmed cell death"/>
    <property type="evidence" value="ECO:0007669"/>
    <property type="project" value="TreeGrafter"/>
</dbReference>
<feature type="signal peptide" evidence="7">
    <location>
        <begin position="1"/>
        <end position="21"/>
    </location>
</feature>
<evidence type="ECO:0000256" key="6">
    <source>
        <dbReference type="SAM" id="Phobius"/>
    </source>
</evidence>
<keyword evidence="7" id="KW-0732">Signal</keyword>
<gene>
    <name evidence="9" type="ORF">V1264_003236</name>
</gene>
<feature type="domain" description="TM7S3/TM198-like" evidence="8">
    <location>
        <begin position="290"/>
        <end position="491"/>
    </location>
</feature>
<keyword evidence="10" id="KW-1185">Reference proteome</keyword>
<keyword evidence="2 6" id="KW-0812">Transmembrane</keyword>
<feature type="transmembrane region" description="Helical" evidence="6">
    <location>
        <begin position="473"/>
        <end position="492"/>
    </location>
</feature>
<protein>
    <recommendedName>
        <fullName evidence="8">TM7S3/TM198-like domain-containing protein</fullName>
    </recommendedName>
</protein>